<keyword evidence="2" id="KW-1185">Reference proteome</keyword>
<reference evidence="1 2" key="1">
    <citation type="submission" date="2018-10" db="EMBL/GenBank/DDBJ databases">
        <title>Draft genome of Cortibacter populi DSM10536.</title>
        <authorList>
            <person name="Bernier A.-M."/>
            <person name="Bernard K."/>
        </authorList>
    </citation>
    <scope>NUCLEOTIDE SEQUENCE [LARGE SCALE GENOMIC DNA]</scope>
    <source>
        <strain evidence="1 2">DSM 105136</strain>
    </source>
</reference>
<dbReference type="OrthoDB" id="6676460at2"/>
<protein>
    <submittedName>
        <fullName evidence="1">Uncharacterized protein</fullName>
    </submittedName>
</protein>
<sequence length="200" mass="21358">MSAARAAVAGRVTERALARDVTRAGYSATSHVLDSVYVQDFIPARAGAGTAWTAAADGWAMSQYDQYPFDSIAVVDGVAFATGSDGVWALRGGDEIIRAKLTTGKMDVGQGGLTHPMYAYLEYELDGSAVMTVTQTQGGSVAQSWTYPLDGEPAAALTNGRFKFGRGLRGRHFTFALELVGERAHINDLYVVADATKRRI</sequence>
<comment type="caution">
    <text evidence="1">The sequence shown here is derived from an EMBL/GenBank/DDBJ whole genome shotgun (WGS) entry which is preliminary data.</text>
</comment>
<proteinExistence type="predicted"/>
<organism evidence="1 2">
    <name type="scientific">Corticibacter populi</name>
    <dbReference type="NCBI Taxonomy" id="1550736"/>
    <lineage>
        <taxon>Bacteria</taxon>
        <taxon>Pseudomonadati</taxon>
        <taxon>Pseudomonadota</taxon>
        <taxon>Betaproteobacteria</taxon>
        <taxon>Burkholderiales</taxon>
        <taxon>Comamonadaceae</taxon>
        <taxon>Corticibacter</taxon>
    </lineage>
</organism>
<dbReference type="Proteomes" id="UP000278006">
    <property type="component" value="Unassembled WGS sequence"/>
</dbReference>
<gene>
    <name evidence="1" type="ORF">D8I35_05250</name>
</gene>
<evidence type="ECO:0000313" key="2">
    <source>
        <dbReference type="Proteomes" id="UP000278006"/>
    </source>
</evidence>
<dbReference type="EMBL" id="RDQO01000001">
    <property type="protein sequence ID" value="RMX08904.1"/>
    <property type="molecule type" value="Genomic_DNA"/>
</dbReference>
<accession>A0A3M6R0W2</accession>
<evidence type="ECO:0000313" key="1">
    <source>
        <dbReference type="EMBL" id="RMX08904.1"/>
    </source>
</evidence>
<dbReference type="AlphaFoldDB" id="A0A3M6R0W2"/>
<name>A0A3M6R0W2_9BURK</name>